<evidence type="ECO:0000313" key="1">
    <source>
        <dbReference type="EMBL" id="PWB95110.1"/>
    </source>
</evidence>
<organism evidence="1 2">
    <name type="scientific">Methylosinus sporium</name>
    <dbReference type="NCBI Taxonomy" id="428"/>
    <lineage>
        <taxon>Bacteria</taxon>
        <taxon>Pseudomonadati</taxon>
        <taxon>Pseudomonadota</taxon>
        <taxon>Alphaproteobacteria</taxon>
        <taxon>Hyphomicrobiales</taxon>
        <taxon>Methylocystaceae</taxon>
        <taxon>Methylosinus</taxon>
    </lineage>
</organism>
<dbReference type="OrthoDB" id="7630100at2"/>
<comment type="caution">
    <text evidence="1">The sequence shown here is derived from an EMBL/GenBank/DDBJ whole genome shotgun (WGS) entry which is preliminary data.</text>
</comment>
<dbReference type="Pfam" id="PF11306">
    <property type="entry name" value="DUF3108"/>
    <property type="match status" value="1"/>
</dbReference>
<proteinExistence type="predicted"/>
<protein>
    <submittedName>
        <fullName evidence="1">DUF3108 domain-containing protein</fullName>
    </submittedName>
</protein>
<name>A0A2U1SU27_METSR</name>
<dbReference type="InterPro" id="IPR021457">
    <property type="entry name" value="DUF3108"/>
</dbReference>
<evidence type="ECO:0000313" key="2">
    <source>
        <dbReference type="Proteomes" id="UP000245137"/>
    </source>
</evidence>
<reference evidence="1 2" key="1">
    <citation type="journal article" date="2018" name="Appl. Microbiol. Biotechnol.">
        <title>Co-cultivation of the strictly anaerobic methanogen Methanosarcina barkeri with aerobic methanotrophs in an oxygen-limited membrane bioreactor.</title>
        <authorList>
            <person name="In 't Zandt M.H."/>
            <person name="van den Bosch T.J.M."/>
            <person name="Rijkers R."/>
            <person name="van Kessel M.A.H.J."/>
            <person name="Jetten M.S.M."/>
            <person name="Welte C.U."/>
        </authorList>
    </citation>
    <scope>NUCLEOTIDE SEQUENCE [LARGE SCALE GENOMIC DNA]</scope>
    <source>
        <strain evidence="1 2">DSM 17706</strain>
    </source>
</reference>
<sequence length="280" mass="29665">MAFLTSVPGGAGRGSTRSVVALALLVAAAPCRAETLRANFALSLLGLSIGHASANGVIEGRNYRIDISMRTTGLASLVNDTRGAATAAGALSRDGLAPASYANTTSNTYETRTVRMALANNIARAVHVEPTPWDMPVRIPVTDANKSNIIDPVSALIMSVPASEPLVGPAACNRTIPVFDGVTRFDVTLAFVEMRNVETRGYSGPVSVCAARYHPIAGHRPDSVSTRFMAENNDITVWLAPLPMAHAVVPYRMALRTTVGMLTVEPAEFHLSGRRQAADR</sequence>
<dbReference type="Proteomes" id="UP000245137">
    <property type="component" value="Unassembled WGS sequence"/>
</dbReference>
<dbReference type="RefSeq" id="WP_108916133.1">
    <property type="nucleotide sequence ID" value="NZ_BGJY01000002.1"/>
</dbReference>
<keyword evidence="2" id="KW-1185">Reference proteome</keyword>
<gene>
    <name evidence="1" type="ORF">C5689_04805</name>
</gene>
<dbReference type="AlphaFoldDB" id="A0A2U1SU27"/>
<accession>A0A2U1SU27</accession>
<dbReference type="EMBL" id="PUIV01000004">
    <property type="protein sequence ID" value="PWB95110.1"/>
    <property type="molecule type" value="Genomic_DNA"/>
</dbReference>